<dbReference type="PANTHER" id="PTHR31001:SF90">
    <property type="entry name" value="CENTROMERE DNA-BINDING PROTEIN COMPLEX CBF3 SUBUNIT B"/>
    <property type="match status" value="1"/>
</dbReference>
<dbReference type="InterPro" id="IPR001138">
    <property type="entry name" value="Zn2Cys6_DnaBD"/>
</dbReference>
<dbReference type="GO" id="GO:0005634">
    <property type="term" value="C:nucleus"/>
    <property type="evidence" value="ECO:0007669"/>
    <property type="project" value="UniProtKB-SubCell"/>
</dbReference>
<feature type="domain" description="Zn(2)-C6 fungal-type" evidence="5">
    <location>
        <begin position="38"/>
        <end position="67"/>
    </location>
</feature>
<feature type="region of interest" description="Disordered" evidence="4">
    <location>
        <begin position="1"/>
        <end position="37"/>
    </location>
</feature>
<keyword evidence="3" id="KW-0539">Nucleus</keyword>
<dbReference type="InterPro" id="IPR007219">
    <property type="entry name" value="XnlR_reg_dom"/>
</dbReference>
<dbReference type="CDD" id="cd00067">
    <property type="entry name" value="GAL4"/>
    <property type="match status" value="1"/>
</dbReference>
<evidence type="ECO:0000256" key="2">
    <source>
        <dbReference type="ARBA" id="ARBA00022723"/>
    </source>
</evidence>
<dbReference type="InterPro" id="IPR002347">
    <property type="entry name" value="SDR_fam"/>
</dbReference>
<dbReference type="GO" id="GO:0003677">
    <property type="term" value="F:DNA binding"/>
    <property type="evidence" value="ECO:0007669"/>
    <property type="project" value="InterPro"/>
</dbReference>
<dbReference type="GO" id="GO:0006351">
    <property type="term" value="P:DNA-templated transcription"/>
    <property type="evidence" value="ECO:0007669"/>
    <property type="project" value="InterPro"/>
</dbReference>
<reference evidence="6 7" key="1">
    <citation type="submission" date="2019-06" db="EMBL/GenBank/DDBJ databases">
        <title>Draft genome sequence of the filamentous fungus Phialemoniopsis curvata isolated from diesel fuel.</title>
        <authorList>
            <person name="Varaljay V.A."/>
            <person name="Lyon W.J."/>
            <person name="Crouch A.L."/>
            <person name="Drake C.E."/>
            <person name="Hollomon J.M."/>
            <person name="Nadeau L.J."/>
            <person name="Nunn H.S."/>
            <person name="Stevenson B.S."/>
            <person name="Bojanowski C.L."/>
            <person name="Crookes-Goodson W.J."/>
        </authorList>
    </citation>
    <scope>NUCLEOTIDE SEQUENCE [LARGE SCALE GENOMIC DNA]</scope>
    <source>
        <strain evidence="6 7">D216</strain>
    </source>
</reference>
<dbReference type="OrthoDB" id="37659at2759"/>
<dbReference type="STRING" id="1093900.A0A507BL06"/>
<dbReference type="Pfam" id="PF04082">
    <property type="entry name" value="Fungal_trans"/>
    <property type="match status" value="1"/>
</dbReference>
<dbReference type="InterPro" id="IPR036291">
    <property type="entry name" value="NAD(P)-bd_dom_sf"/>
</dbReference>
<dbReference type="PROSITE" id="PS50048">
    <property type="entry name" value="ZN2_CY6_FUNGAL_2"/>
    <property type="match status" value="1"/>
</dbReference>
<evidence type="ECO:0000256" key="4">
    <source>
        <dbReference type="SAM" id="MobiDB-lite"/>
    </source>
</evidence>
<evidence type="ECO:0000259" key="5">
    <source>
        <dbReference type="PROSITE" id="PS50048"/>
    </source>
</evidence>
<evidence type="ECO:0000256" key="1">
    <source>
        <dbReference type="ARBA" id="ARBA00004123"/>
    </source>
</evidence>
<dbReference type="GO" id="GO:0000981">
    <property type="term" value="F:DNA-binding transcription factor activity, RNA polymerase II-specific"/>
    <property type="evidence" value="ECO:0007669"/>
    <property type="project" value="InterPro"/>
</dbReference>
<dbReference type="InterPro" id="IPR036864">
    <property type="entry name" value="Zn2-C6_fun-type_DNA-bd_sf"/>
</dbReference>
<dbReference type="PROSITE" id="PS00463">
    <property type="entry name" value="ZN2_CY6_FUNGAL_1"/>
    <property type="match status" value="1"/>
</dbReference>
<dbReference type="Proteomes" id="UP000319257">
    <property type="component" value="Unassembled WGS sequence"/>
</dbReference>
<evidence type="ECO:0000313" key="6">
    <source>
        <dbReference type="EMBL" id="TPX17831.1"/>
    </source>
</evidence>
<comment type="subcellular location">
    <subcellularLocation>
        <location evidence="1">Nucleus</location>
    </subcellularLocation>
</comment>
<sequence>MSGPPSAETGVNVKSTEDAMAQTPVPRRRGGGKRTPLSCRACRQHKLRCDRRVPCGTCIRYHRETQCLQNPAPPRRKRGPASAPQREQRVSEQLDAYAIRSPLLGGDCNGSQEVVDSNQGTDSSVLPTGGHVGEQSSTSAAVSEGFASLAKLIGLGTTMDGQAPASLPQILAEANRTQESLPSWWSFLDPSHAKHLWRQQLMSVLPSRPQCDLLTNYYLEHVNWIFQTIHGPSFRREYSNLWDTRPDQVDLIWLSLLLTVISVAALYVPVEAVEIVGCPRGAIRHLARVWHIASQHALRAGEYDVRPCLTQLQTFSVTQLYWYATNNIETMNSHLGQAVRHAQAINLDRDTSPSSCLQDEMRHRLWWDLVDSDIARVFQILNRHFCANNGAGFGSYDDIQTLDAEILEVVAKLPWYFQLDDRGQPPRIAAPLYEILTWQNHILRTCISTQRIRMYKPFLAARVEGAWDNVVKAAEGALVVYQTLRIDRAPTSRLKFLAQAYQIFSVAVTIAALLLIEGTLPIPDVQQKLRNMATDLKMLEVQGCPVPVATRGRQILLRMLTLYENRATDPKSPEDAARLVPDISVILGGEHTTQAYMRRLASQVQTATPESVPVITQHTPPMDEEGQDETDVPAILNPEGIVNFSPEPLDQITWGAGVLGDLDPALFLEDERSFEILNWDMTGFLADAQNKQSFLSGKTAIVTGGANGIGLETVRMYHASGANVVIADLPGAKPSAEAAIEDLEDARRALFVPVNIIDFEDVQRLFKETISRFGKVDIVIANAGIMETTRFFEFETDEAGDLKDNGTGKVIDVNLKGTMNTLRLAVFHMQQNLPDPSGWRGSVVLVSSTSGYFGGTEVVSYISSKHGVIGLLRSSHAPAGRLGVRVNCVAPFITPTHITEGYSAAWKAEGLPTNTPQDVARGITHMSLDTGLQGKCCLVAGGTFQELEGPIAASLAIWVGDTIAQVFAQATSFFRKIGGYPLPKPRQN</sequence>
<gene>
    <name evidence="6" type="ORF">E0L32_002932</name>
</gene>
<organism evidence="6 7">
    <name type="scientific">Thyridium curvatum</name>
    <dbReference type="NCBI Taxonomy" id="1093900"/>
    <lineage>
        <taxon>Eukaryota</taxon>
        <taxon>Fungi</taxon>
        <taxon>Dikarya</taxon>
        <taxon>Ascomycota</taxon>
        <taxon>Pezizomycotina</taxon>
        <taxon>Sordariomycetes</taxon>
        <taxon>Sordariomycetidae</taxon>
        <taxon>Thyridiales</taxon>
        <taxon>Thyridiaceae</taxon>
        <taxon>Thyridium</taxon>
    </lineage>
</organism>
<dbReference type="EMBL" id="SKBQ01000012">
    <property type="protein sequence ID" value="TPX17831.1"/>
    <property type="molecule type" value="Genomic_DNA"/>
</dbReference>
<protein>
    <recommendedName>
        <fullName evidence="5">Zn(2)-C6 fungal-type domain-containing protein</fullName>
    </recommendedName>
</protein>
<dbReference type="Pfam" id="PF00106">
    <property type="entry name" value="adh_short"/>
    <property type="match status" value="1"/>
</dbReference>
<dbReference type="InterPro" id="IPR050613">
    <property type="entry name" value="Sec_Metabolite_Reg"/>
</dbReference>
<dbReference type="GeneID" id="41970379"/>
<proteinExistence type="predicted"/>
<dbReference type="PRINTS" id="PR00081">
    <property type="entry name" value="GDHRDH"/>
</dbReference>
<dbReference type="RefSeq" id="XP_030999542.1">
    <property type="nucleotide sequence ID" value="XM_031137176.1"/>
</dbReference>
<dbReference type="Pfam" id="PF00172">
    <property type="entry name" value="Zn_clus"/>
    <property type="match status" value="1"/>
</dbReference>
<dbReference type="InParanoid" id="A0A507BL06"/>
<accession>A0A507BL06</accession>
<keyword evidence="7" id="KW-1185">Reference proteome</keyword>
<dbReference type="PANTHER" id="PTHR31001">
    <property type="entry name" value="UNCHARACTERIZED TRANSCRIPTIONAL REGULATORY PROTEIN"/>
    <property type="match status" value="1"/>
</dbReference>
<keyword evidence="2" id="KW-0479">Metal-binding</keyword>
<feature type="region of interest" description="Disordered" evidence="4">
    <location>
        <begin position="69"/>
        <end position="91"/>
    </location>
</feature>
<dbReference type="SUPFAM" id="SSF57701">
    <property type="entry name" value="Zn2/Cys6 DNA-binding domain"/>
    <property type="match status" value="1"/>
</dbReference>
<comment type="caution">
    <text evidence="6">The sequence shown here is derived from an EMBL/GenBank/DDBJ whole genome shotgun (WGS) entry which is preliminary data.</text>
</comment>
<dbReference type="CDD" id="cd12148">
    <property type="entry name" value="fungal_TF_MHR"/>
    <property type="match status" value="1"/>
</dbReference>
<evidence type="ECO:0000313" key="7">
    <source>
        <dbReference type="Proteomes" id="UP000319257"/>
    </source>
</evidence>
<dbReference type="Gene3D" id="4.10.240.10">
    <property type="entry name" value="Zn(2)-C6 fungal-type DNA-binding domain"/>
    <property type="match status" value="1"/>
</dbReference>
<dbReference type="SMART" id="SM00066">
    <property type="entry name" value="GAL4"/>
    <property type="match status" value="1"/>
</dbReference>
<name>A0A507BL06_9PEZI</name>
<evidence type="ECO:0000256" key="3">
    <source>
        <dbReference type="ARBA" id="ARBA00023242"/>
    </source>
</evidence>
<dbReference type="Gene3D" id="3.40.50.720">
    <property type="entry name" value="NAD(P)-binding Rossmann-like Domain"/>
    <property type="match status" value="1"/>
</dbReference>
<dbReference type="GO" id="GO:0008270">
    <property type="term" value="F:zinc ion binding"/>
    <property type="evidence" value="ECO:0007669"/>
    <property type="project" value="InterPro"/>
</dbReference>
<dbReference type="AlphaFoldDB" id="A0A507BL06"/>
<dbReference type="SUPFAM" id="SSF51735">
    <property type="entry name" value="NAD(P)-binding Rossmann-fold domains"/>
    <property type="match status" value="1"/>
</dbReference>